<evidence type="ECO:0000256" key="2">
    <source>
        <dbReference type="SAM" id="Phobius"/>
    </source>
</evidence>
<gene>
    <name evidence="3" type="ordered locus">CAP2UW1_1306</name>
</gene>
<dbReference type="HOGENOM" id="CLU_1821132_0_0_4"/>
<dbReference type="EMBL" id="CP001715">
    <property type="protein sequence ID" value="ACV34630.1"/>
    <property type="molecule type" value="Genomic_DNA"/>
</dbReference>
<evidence type="ECO:0000313" key="3">
    <source>
        <dbReference type="EMBL" id="ACV34630.1"/>
    </source>
</evidence>
<dbReference type="InterPro" id="IPR011223">
    <property type="entry name" value="UCP028770"/>
</dbReference>
<dbReference type="STRING" id="522306.CAP2UW1_1306"/>
<sequence>MEALLGFDLDLWDYLTFLTLAMCVVALIMSWLFLAGLPGRIAIARKHPEAEAVKYLGYAGLLPTVYPWMQALIWAFKPTDIVDIRRFPREEAIETDREIARLRGLPSTMHAAVVESSAASEADQQAMRAGRTATDVEKGKP</sequence>
<dbReference type="TCDB" id="9.B.32.2.1">
    <property type="family name" value="the duf3302 or pfam11742 (yibi) family"/>
</dbReference>
<keyword evidence="2" id="KW-1133">Transmembrane helix</keyword>
<feature type="region of interest" description="Disordered" evidence="1">
    <location>
        <begin position="117"/>
        <end position="141"/>
    </location>
</feature>
<evidence type="ECO:0008006" key="4">
    <source>
        <dbReference type="Google" id="ProtNLM"/>
    </source>
</evidence>
<keyword evidence="2" id="KW-0812">Transmembrane</keyword>
<dbReference type="Pfam" id="PF11742">
    <property type="entry name" value="DUF3302"/>
    <property type="match status" value="1"/>
</dbReference>
<organism evidence="3">
    <name type="scientific">Accumulibacter regalis</name>
    <dbReference type="NCBI Taxonomy" id="522306"/>
    <lineage>
        <taxon>Bacteria</taxon>
        <taxon>Pseudomonadati</taxon>
        <taxon>Pseudomonadota</taxon>
        <taxon>Betaproteobacteria</taxon>
        <taxon>Candidatus Accumulibacter</taxon>
    </lineage>
</organism>
<reference evidence="3" key="2">
    <citation type="submission" date="2009-09" db="EMBL/GenBank/DDBJ databases">
        <title>Complete sequence of chromosome of Candidatus Accumulibacter phosphatis clade IIA str. UW-1.</title>
        <authorList>
            <consortium name="US DOE Joint Genome Institute"/>
            <person name="Martin H.G."/>
            <person name="Ivanova N."/>
            <person name="Kunin V."/>
            <person name="Warnecke F."/>
            <person name="Barry K."/>
            <person name="He S."/>
            <person name="Salamov A."/>
            <person name="Szeto E."/>
            <person name="Dalin E."/>
            <person name="Pangilinan J.L."/>
            <person name="Lapidus A."/>
            <person name="Lowry S."/>
            <person name="Kyrpides N.C."/>
            <person name="McMahon K.D."/>
            <person name="Hugenholtz P."/>
        </authorList>
    </citation>
    <scope>NUCLEOTIDE SEQUENCE [LARGE SCALE GENOMIC DNA]</scope>
    <source>
        <strain evidence="3">UW-1</strain>
    </source>
</reference>
<name>C7RSB7_ACCRE</name>
<dbReference type="AlphaFoldDB" id="C7RSB7"/>
<feature type="transmembrane region" description="Helical" evidence="2">
    <location>
        <begin position="14"/>
        <end position="34"/>
    </location>
</feature>
<dbReference type="KEGG" id="app:CAP2UW1_1306"/>
<keyword evidence="2" id="KW-0472">Membrane</keyword>
<evidence type="ECO:0000256" key="1">
    <source>
        <dbReference type="SAM" id="MobiDB-lite"/>
    </source>
</evidence>
<protein>
    <recommendedName>
        <fullName evidence="4">DUF3302 domain-containing protein</fullName>
    </recommendedName>
</protein>
<dbReference type="OrthoDB" id="5737744at2"/>
<accession>C7RSB7</accession>
<dbReference type="eggNOG" id="ENOG50337C0">
    <property type="taxonomic scope" value="Bacteria"/>
</dbReference>
<proteinExistence type="predicted"/>
<reference evidence="3" key="1">
    <citation type="submission" date="2009-08" db="EMBL/GenBank/DDBJ databases">
        <authorList>
            <consortium name="US DOE Joint Genome Institute"/>
            <person name="Lucas S."/>
            <person name="Copeland A."/>
            <person name="Lapidus A."/>
            <person name="Glavina del Rio T."/>
            <person name="Dalin E."/>
            <person name="Tice H."/>
            <person name="Bruce D."/>
            <person name="Barry K."/>
            <person name="Pitluck S."/>
            <person name="Lowry S."/>
            <person name="Larimer F."/>
            <person name="Land M."/>
            <person name="Hauser L."/>
            <person name="Kyrpides N."/>
            <person name="Ivanova N."/>
            <person name="McMahon K.D."/>
            <person name="Hugenholtz P."/>
        </authorList>
    </citation>
    <scope>NUCLEOTIDE SEQUENCE</scope>
    <source>
        <strain evidence="3">UW-1</strain>
    </source>
</reference>